<reference evidence="5 6" key="1">
    <citation type="submission" date="2024-11" db="EMBL/GenBank/DDBJ databases">
        <title>Chromosome-level genome assembly of the freshwater bivalve Anodonta woodiana.</title>
        <authorList>
            <person name="Chen X."/>
        </authorList>
    </citation>
    <scope>NUCLEOTIDE SEQUENCE [LARGE SCALE GENOMIC DNA]</scope>
    <source>
        <strain evidence="5">MN2024</strain>
        <tissue evidence="5">Gills</tissue>
    </source>
</reference>
<dbReference type="Pfam" id="PF22675">
    <property type="entry name" value="KH-I_KHDC4-BBP"/>
    <property type="match status" value="1"/>
</dbReference>
<dbReference type="InterPro" id="IPR055256">
    <property type="entry name" value="KH_1_KHDC4/BBP-like"/>
</dbReference>
<dbReference type="Gene3D" id="3.30.1370.10">
    <property type="entry name" value="K Homology domain, type 1"/>
    <property type="match status" value="1"/>
</dbReference>
<dbReference type="PROSITE" id="PS50084">
    <property type="entry name" value="KH_TYPE_1"/>
    <property type="match status" value="1"/>
</dbReference>
<evidence type="ECO:0000256" key="1">
    <source>
        <dbReference type="ARBA" id="ARBA00022884"/>
    </source>
</evidence>
<dbReference type="CDD" id="cd22384">
    <property type="entry name" value="KH-I_KHDRBS"/>
    <property type="match status" value="1"/>
</dbReference>
<dbReference type="PANTHER" id="PTHR11208">
    <property type="entry name" value="RNA-BINDING PROTEIN RELATED"/>
    <property type="match status" value="1"/>
</dbReference>
<name>A0ABD3W3W3_SINWO</name>
<dbReference type="SMART" id="SM00322">
    <property type="entry name" value="KH"/>
    <property type="match status" value="1"/>
</dbReference>
<evidence type="ECO:0000256" key="3">
    <source>
        <dbReference type="SAM" id="MobiDB-lite"/>
    </source>
</evidence>
<organism evidence="5 6">
    <name type="scientific">Sinanodonta woodiana</name>
    <name type="common">Chinese pond mussel</name>
    <name type="synonym">Anodonta woodiana</name>
    <dbReference type="NCBI Taxonomy" id="1069815"/>
    <lineage>
        <taxon>Eukaryota</taxon>
        <taxon>Metazoa</taxon>
        <taxon>Spiralia</taxon>
        <taxon>Lophotrochozoa</taxon>
        <taxon>Mollusca</taxon>
        <taxon>Bivalvia</taxon>
        <taxon>Autobranchia</taxon>
        <taxon>Heteroconchia</taxon>
        <taxon>Palaeoheterodonta</taxon>
        <taxon>Unionida</taxon>
        <taxon>Unionoidea</taxon>
        <taxon>Unionidae</taxon>
        <taxon>Unioninae</taxon>
        <taxon>Sinanodonta</taxon>
    </lineage>
</organism>
<evidence type="ECO:0000313" key="5">
    <source>
        <dbReference type="EMBL" id="KAL3868366.1"/>
    </source>
</evidence>
<protein>
    <recommendedName>
        <fullName evidence="4">K Homology domain-containing protein</fullName>
    </recommendedName>
</protein>
<feature type="domain" description="K Homology" evidence="4">
    <location>
        <begin position="57"/>
        <end position="121"/>
    </location>
</feature>
<dbReference type="InterPro" id="IPR036612">
    <property type="entry name" value="KH_dom_type_1_sf"/>
</dbReference>
<dbReference type="AlphaFoldDB" id="A0ABD3W3W3"/>
<dbReference type="GO" id="GO:0003723">
    <property type="term" value="F:RNA binding"/>
    <property type="evidence" value="ECO:0007669"/>
    <property type="project" value="UniProtKB-UniRule"/>
</dbReference>
<dbReference type="EMBL" id="JBJQND010000008">
    <property type="protein sequence ID" value="KAL3868367.1"/>
    <property type="molecule type" value="Genomic_DNA"/>
</dbReference>
<evidence type="ECO:0000313" key="6">
    <source>
        <dbReference type="Proteomes" id="UP001634394"/>
    </source>
</evidence>
<accession>A0ABD3W3W3</accession>
<evidence type="ECO:0000259" key="4">
    <source>
        <dbReference type="SMART" id="SM00322"/>
    </source>
</evidence>
<dbReference type="InterPro" id="IPR004087">
    <property type="entry name" value="KH_dom"/>
</dbReference>
<feature type="compositionally biased region" description="Low complexity" evidence="3">
    <location>
        <begin position="191"/>
        <end position="232"/>
    </location>
</feature>
<keyword evidence="6" id="KW-1185">Reference proteome</keyword>
<dbReference type="PANTHER" id="PTHR11208:SF42">
    <property type="entry name" value="QUAKING RELATED 54B, ISOFORM E"/>
    <property type="match status" value="1"/>
</dbReference>
<dbReference type="SUPFAM" id="SSF54791">
    <property type="entry name" value="Eukaryotic type KH-domain (KH-domain type I)"/>
    <property type="match status" value="1"/>
</dbReference>
<keyword evidence="1 2" id="KW-0694">RNA-binding</keyword>
<gene>
    <name evidence="5" type="ORF">ACJMK2_041180</name>
</gene>
<evidence type="ECO:0000256" key="2">
    <source>
        <dbReference type="PROSITE-ProRule" id="PRU00117"/>
    </source>
</evidence>
<sequence>MSQQNAYQEELKAELEKINPDDFSHAARLISDELKRVESGDKYKYVSRVELHHDKPSGHAIKVRIPVKEFPKFNFVGKLLGPKGNTLKRLQEESGCKMSILGKGSVRDKQKEEEMRKEGGKYAHLNEELHVLIEAFAETTDAYARFSHCLTETKKFLVPDHNDDVSMQQMQEMMYLNGDKPGGRGRGRGGPAALPGRGGLLSTPGARGGLPSRGAPRGARGSPAARGRAAPMAPVPSPMEASYDDYSGGYGDAGYDSGYGKTDPYDAGYGGGHDDTQYFDYGHGSAGGYEDYGASSGYGGSSSFKSPQASRGRGQFRSHPYGSSGRGGY</sequence>
<dbReference type="Proteomes" id="UP001634394">
    <property type="component" value="Unassembled WGS sequence"/>
</dbReference>
<comment type="caution">
    <text evidence="5">The sequence shown here is derived from an EMBL/GenBank/DDBJ whole genome shotgun (WGS) entry which is preliminary data.</text>
</comment>
<proteinExistence type="predicted"/>
<dbReference type="InterPro" id="IPR045071">
    <property type="entry name" value="BBP-like"/>
</dbReference>
<feature type="region of interest" description="Disordered" evidence="3">
    <location>
        <begin position="176"/>
        <end position="240"/>
    </location>
</feature>
<feature type="region of interest" description="Disordered" evidence="3">
    <location>
        <begin position="261"/>
        <end position="329"/>
    </location>
</feature>
<dbReference type="EMBL" id="JBJQND010000008">
    <property type="protein sequence ID" value="KAL3868366.1"/>
    <property type="molecule type" value="Genomic_DNA"/>
</dbReference>